<sequence>MGDLADFSSFQKSFTDALKSTTLSVNRIASEDINFHRNSSHEFADDLDEQSSRLLSLTTSLLKAATGGTDIQAPVLENEDAVEDNWRGVVDVIDNLLEKADACLDEFTGVIKKLSPPQQDRPPREAKPFPSVYDYGPSKIPKPQLLFRTAPNNQDLSPFRPLLSSKPNAIVPLKKSLQLVDGKGKPAFYPNPYEKEIREAKYSESAYVVAPPTEFGPVETTEAVWVDTQEGLAEMIKELKKAKEIAIDLEHHDVHSYHGLVSLMQISTRDKDWVVDTLQPWREDLQQLNEVFTDPKILKVLHGSTMDIVWLQRDLGLYVVGMFDTYHAAVALEYPKRSLKFLLEKFANYDADKKYQMADWRLRPLTEEMLKYARADTHYLLYVYDCMRNELVENSSPKNNLVDYVLERSKTEALQRYERPVYDAASGQGAGGWYDLLSRNSGFFSKEQFAVFKAVHEWRDQVARAEDEGVQCVFPRHALFKVAAAMPVDKHTLFKTLSPVTLIVKNRISELLEVIKKAKIEGATGPELRDVIKPRKTVAEAAAASSKSPPPAVESVDKLYSDNIISVVRADSSQFWGAALQPQVAAVVPANYKVAASFEALRLSLPIPPMPVTVSEVQHTIKDVSSAVASPSASPSVNKKADKRDEIFTVKEIAPRHKRKVAEDEPEESDASSTSSSGSSSSEEDDEEGSSEDSEEEEEVQQPVAKKPRKEVTKPTNKKEEDAIPFDYNSAASVLHSQDLAAAASGSAASGLANQKKPFNPYAKALNAPSGVRKTKKEIAGRAFTFNR</sequence>
<feature type="compositionally biased region" description="Basic and acidic residues" evidence="9">
    <location>
        <begin position="639"/>
        <end position="655"/>
    </location>
</feature>
<keyword evidence="7" id="KW-0539">Nucleus</keyword>
<feature type="compositionally biased region" description="Basic and acidic residues" evidence="9">
    <location>
        <begin position="710"/>
        <end position="722"/>
    </location>
</feature>
<keyword evidence="3" id="KW-0540">Nuclease</keyword>
<evidence type="ECO:0000256" key="8">
    <source>
        <dbReference type="ARBA" id="ARBA00043957"/>
    </source>
</evidence>
<dbReference type="AlphaFoldDB" id="A0A225B023"/>
<dbReference type="GO" id="GO:0003727">
    <property type="term" value="F:single-stranded RNA binding"/>
    <property type="evidence" value="ECO:0007669"/>
    <property type="project" value="TreeGrafter"/>
</dbReference>
<dbReference type="Proteomes" id="UP000214365">
    <property type="component" value="Unassembled WGS sequence"/>
</dbReference>
<dbReference type="GO" id="GO:0071037">
    <property type="term" value="P:nuclear polyadenylation-dependent snRNA catabolic process"/>
    <property type="evidence" value="ECO:0007669"/>
    <property type="project" value="TreeGrafter"/>
</dbReference>
<dbReference type="InterPro" id="IPR049559">
    <property type="entry name" value="Rrp6p-like_exo"/>
</dbReference>
<evidence type="ECO:0000313" key="11">
    <source>
        <dbReference type="EMBL" id="OKL59137.1"/>
    </source>
</evidence>
<dbReference type="GO" id="GO:0071039">
    <property type="term" value="P:nuclear polyadenylation-dependent CUT catabolic process"/>
    <property type="evidence" value="ECO:0007669"/>
    <property type="project" value="TreeGrafter"/>
</dbReference>
<dbReference type="Pfam" id="PF01612">
    <property type="entry name" value="DNA_pol_A_exo1"/>
    <property type="match status" value="1"/>
</dbReference>
<dbReference type="GeneID" id="31005322"/>
<accession>A0A225B023</accession>
<feature type="region of interest" description="Disordered" evidence="9">
    <location>
        <begin position="742"/>
        <end position="761"/>
    </location>
</feature>
<dbReference type="SMART" id="SM00474">
    <property type="entry name" value="35EXOc"/>
    <property type="match status" value="1"/>
</dbReference>
<dbReference type="InterPro" id="IPR012337">
    <property type="entry name" value="RNaseH-like_sf"/>
</dbReference>
<dbReference type="Gene3D" id="1.10.150.80">
    <property type="entry name" value="HRDC domain"/>
    <property type="match status" value="1"/>
</dbReference>
<dbReference type="GO" id="GO:0071036">
    <property type="term" value="P:nuclear polyadenylation-dependent snoRNA catabolic process"/>
    <property type="evidence" value="ECO:0007669"/>
    <property type="project" value="TreeGrafter"/>
</dbReference>
<dbReference type="InterPro" id="IPR002562">
    <property type="entry name" value="3'-5'_exonuclease_dom"/>
</dbReference>
<dbReference type="InterPro" id="IPR045092">
    <property type="entry name" value="Rrp6-like"/>
</dbReference>
<keyword evidence="2" id="KW-0698">rRNA processing</keyword>
<feature type="compositionally biased region" description="Low complexity" evidence="9">
    <location>
        <begin position="625"/>
        <end position="637"/>
    </location>
</feature>
<dbReference type="InterPro" id="IPR002121">
    <property type="entry name" value="HRDC_dom"/>
</dbReference>
<dbReference type="GO" id="GO:0000166">
    <property type="term" value="F:nucleotide binding"/>
    <property type="evidence" value="ECO:0007669"/>
    <property type="project" value="InterPro"/>
</dbReference>
<dbReference type="PANTHER" id="PTHR12124">
    <property type="entry name" value="POLYMYOSITIS/SCLERODERMA AUTOANTIGEN-RELATED"/>
    <property type="match status" value="1"/>
</dbReference>
<proteinExistence type="inferred from homology"/>
<evidence type="ECO:0000313" key="12">
    <source>
        <dbReference type="Proteomes" id="UP000214365"/>
    </source>
</evidence>
<dbReference type="SUPFAM" id="SSF53098">
    <property type="entry name" value="Ribonuclease H-like"/>
    <property type="match status" value="1"/>
</dbReference>
<reference evidence="11 12" key="1">
    <citation type="submission" date="2015-06" db="EMBL/GenBank/DDBJ databases">
        <title>Talaromyces atroroseus IBT 11181 draft genome.</title>
        <authorList>
            <person name="Rasmussen K.B."/>
            <person name="Rasmussen S."/>
            <person name="Petersen B."/>
            <person name="Sicheritz-Ponten T."/>
            <person name="Mortensen U.H."/>
            <person name="Thrane U."/>
        </authorList>
    </citation>
    <scope>NUCLEOTIDE SEQUENCE [LARGE SCALE GENOMIC DNA]</scope>
    <source>
        <strain evidence="11 12">IBT 11181</strain>
    </source>
</reference>
<dbReference type="CDD" id="cd06147">
    <property type="entry name" value="Rrp6p_like_exo"/>
    <property type="match status" value="1"/>
</dbReference>
<dbReference type="GO" id="GO:0000175">
    <property type="term" value="F:3'-5'-RNA exonuclease activity"/>
    <property type="evidence" value="ECO:0007669"/>
    <property type="project" value="InterPro"/>
</dbReference>
<dbReference type="RefSeq" id="XP_020119258.1">
    <property type="nucleotide sequence ID" value="XM_020267850.1"/>
</dbReference>
<dbReference type="GO" id="GO:0071035">
    <property type="term" value="P:nuclear polyadenylation-dependent rRNA catabolic process"/>
    <property type="evidence" value="ECO:0007669"/>
    <property type="project" value="TreeGrafter"/>
</dbReference>
<dbReference type="InterPro" id="IPR012588">
    <property type="entry name" value="Exosome-assoc_fac_Rrp6_N"/>
</dbReference>
<name>A0A225B023_TALAT</name>
<dbReference type="PROSITE" id="PS50967">
    <property type="entry name" value="HRDC"/>
    <property type="match status" value="1"/>
</dbReference>
<comment type="caution">
    <text evidence="11">The sequence shown here is derived from an EMBL/GenBank/DDBJ whole genome shotgun (WGS) entry which is preliminary data.</text>
</comment>
<evidence type="ECO:0000256" key="2">
    <source>
        <dbReference type="ARBA" id="ARBA00022552"/>
    </source>
</evidence>
<feature type="compositionally biased region" description="Low complexity" evidence="9">
    <location>
        <begin position="742"/>
        <end position="753"/>
    </location>
</feature>
<dbReference type="EMBL" id="LFMY01000008">
    <property type="protein sequence ID" value="OKL59137.1"/>
    <property type="molecule type" value="Genomic_DNA"/>
</dbReference>
<dbReference type="Pfam" id="PF00570">
    <property type="entry name" value="HRDC"/>
    <property type="match status" value="1"/>
</dbReference>
<evidence type="ECO:0000256" key="7">
    <source>
        <dbReference type="ARBA" id="ARBA00023242"/>
    </source>
</evidence>
<comment type="subcellular location">
    <subcellularLocation>
        <location evidence="1">Nucleus</location>
    </subcellularLocation>
</comment>
<evidence type="ECO:0000256" key="5">
    <source>
        <dbReference type="ARBA" id="ARBA00022835"/>
    </source>
</evidence>
<dbReference type="Pfam" id="PF08066">
    <property type="entry name" value="PMC2NT"/>
    <property type="match status" value="1"/>
</dbReference>
<dbReference type="GO" id="GO:0000467">
    <property type="term" value="P:exonucleolytic trimming to generate mature 3'-end of 5.8S rRNA from tricistronic rRNA transcript (SSU-rRNA, 5.8S rRNA, LSU-rRNA)"/>
    <property type="evidence" value="ECO:0007669"/>
    <property type="project" value="InterPro"/>
</dbReference>
<dbReference type="GO" id="GO:0071040">
    <property type="term" value="P:nuclear polyadenylation-dependent antisense transcript catabolic process"/>
    <property type="evidence" value="ECO:0007669"/>
    <property type="project" value="TreeGrafter"/>
</dbReference>
<dbReference type="InterPro" id="IPR010997">
    <property type="entry name" value="HRDC-like_sf"/>
</dbReference>
<dbReference type="GO" id="GO:0000176">
    <property type="term" value="C:nuclear exosome (RNase complex)"/>
    <property type="evidence" value="ECO:0007669"/>
    <property type="project" value="InterPro"/>
</dbReference>
<evidence type="ECO:0000259" key="10">
    <source>
        <dbReference type="PROSITE" id="PS50967"/>
    </source>
</evidence>
<dbReference type="InterPro" id="IPR044876">
    <property type="entry name" value="HRDC_dom_sf"/>
</dbReference>
<keyword evidence="12" id="KW-1185">Reference proteome</keyword>
<dbReference type="OrthoDB" id="2250022at2759"/>
<dbReference type="GO" id="GO:0005730">
    <property type="term" value="C:nucleolus"/>
    <property type="evidence" value="ECO:0007669"/>
    <property type="project" value="TreeGrafter"/>
</dbReference>
<dbReference type="SMART" id="SM00341">
    <property type="entry name" value="HRDC"/>
    <property type="match status" value="1"/>
</dbReference>
<feature type="compositionally biased region" description="Acidic residues" evidence="9">
    <location>
        <begin position="682"/>
        <end position="700"/>
    </location>
</feature>
<organism evidence="11 12">
    <name type="scientific">Talaromyces atroroseus</name>
    <dbReference type="NCBI Taxonomy" id="1441469"/>
    <lineage>
        <taxon>Eukaryota</taxon>
        <taxon>Fungi</taxon>
        <taxon>Dikarya</taxon>
        <taxon>Ascomycota</taxon>
        <taxon>Pezizomycotina</taxon>
        <taxon>Eurotiomycetes</taxon>
        <taxon>Eurotiomycetidae</taxon>
        <taxon>Eurotiales</taxon>
        <taxon>Trichocomaceae</taxon>
        <taxon>Talaromyces</taxon>
        <taxon>Talaromyces sect. Trachyspermi</taxon>
    </lineage>
</organism>
<dbReference type="PANTHER" id="PTHR12124:SF47">
    <property type="entry name" value="EXOSOME COMPONENT 10"/>
    <property type="match status" value="1"/>
</dbReference>
<keyword evidence="6" id="KW-0269">Exonuclease</keyword>
<evidence type="ECO:0000256" key="4">
    <source>
        <dbReference type="ARBA" id="ARBA00022801"/>
    </source>
</evidence>
<keyword evidence="4" id="KW-0378">Hydrolase</keyword>
<gene>
    <name evidence="11" type="ORF">UA08_05566</name>
</gene>
<comment type="similarity">
    <text evidence="8">Belongs to the exosome component 10/RRP6 family.</text>
</comment>
<dbReference type="GO" id="GO:0071051">
    <property type="term" value="P:poly(A)-dependent snoRNA 3'-end processing"/>
    <property type="evidence" value="ECO:0007669"/>
    <property type="project" value="TreeGrafter"/>
</dbReference>
<dbReference type="GO" id="GO:0071038">
    <property type="term" value="P:TRAMP-dependent tRNA surveillance pathway"/>
    <property type="evidence" value="ECO:0007669"/>
    <property type="project" value="TreeGrafter"/>
</dbReference>
<feature type="domain" description="HRDC" evidence="10">
    <location>
        <begin position="445"/>
        <end position="525"/>
    </location>
</feature>
<feature type="compositionally biased region" description="Low complexity" evidence="9">
    <location>
        <begin position="671"/>
        <end position="681"/>
    </location>
</feature>
<dbReference type="FunFam" id="1.10.150.80:FF:000001">
    <property type="entry name" value="Putative exosome component 10"/>
    <property type="match status" value="1"/>
</dbReference>
<dbReference type="Gene3D" id="3.30.420.10">
    <property type="entry name" value="Ribonuclease H-like superfamily/Ribonuclease H"/>
    <property type="match status" value="1"/>
</dbReference>
<dbReference type="SUPFAM" id="SSF47819">
    <property type="entry name" value="HRDC-like"/>
    <property type="match status" value="1"/>
</dbReference>
<dbReference type="STRING" id="1441469.A0A225B023"/>
<keyword evidence="5" id="KW-0271">Exosome</keyword>
<evidence type="ECO:0000256" key="1">
    <source>
        <dbReference type="ARBA" id="ARBA00004123"/>
    </source>
</evidence>
<evidence type="ECO:0000256" key="3">
    <source>
        <dbReference type="ARBA" id="ARBA00022722"/>
    </source>
</evidence>
<evidence type="ECO:0000256" key="9">
    <source>
        <dbReference type="SAM" id="MobiDB-lite"/>
    </source>
</evidence>
<feature type="region of interest" description="Disordered" evidence="9">
    <location>
        <begin position="625"/>
        <end position="725"/>
    </location>
</feature>
<dbReference type="InterPro" id="IPR036397">
    <property type="entry name" value="RNaseH_sf"/>
</dbReference>
<dbReference type="FunFam" id="3.30.420.10:FF:000059">
    <property type="entry name" value="Exosome complex exonuclease Rrp6"/>
    <property type="match status" value="1"/>
</dbReference>
<protein>
    <recommendedName>
        <fullName evidence="10">HRDC domain-containing protein</fullName>
    </recommendedName>
</protein>
<evidence type="ECO:0000256" key="6">
    <source>
        <dbReference type="ARBA" id="ARBA00022839"/>
    </source>
</evidence>
<dbReference type="GO" id="GO:0071044">
    <property type="term" value="P:histone mRNA catabolic process"/>
    <property type="evidence" value="ECO:0007669"/>
    <property type="project" value="TreeGrafter"/>
</dbReference>